<feature type="transmembrane region" description="Helical" evidence="8">
    <location>
        <begin position="278"/>
        <end position="303"/>
    </location>
</feature>
<feature type="transmembrane region" description="Helical" evidence="8">
    <location>
        <begin position="122"/>
        <end position="143"/>
    </location>
</feature>
<keyword evidence="6 8" id="KW-1133">Transmembrane helix</keyword>
<dbReference type="Gene3D" id="1.20.1560.10">
    <property type="entry name" value="ABC transporter type 1, transmembrane domain"/>
    <property type="match status" value="1"/>
</dbReference>
<keyword evidence="5" id="KW-0067">ATP-binding</keyword>
<dbReference type="PROSITE" id="PS50929">
    <property type="entry name" value="ABC_TM1F"/>
    <property type="match status" value="1"/>
</dbReference>
<dbReference type="SUPFAM" id="SSF52540">
    <property type="entry name" value="P-loop containing nucleoside triphosphate hydrolases"/>
    <property type="match status" value="1"/>
</dbReference>
<evidence type="ECO:0000259" key="10">
    <source>
        <dbReference type="PROSITE" id="PS50929"/>
    </source>
</evidence>
<evidence type="ECO:0000256" key="1">
    <source>
        <dbReference type="ARBA" id="ARBA00004141"/>
    </source>
</evidence>
<feature type="transmembrane region" description="Helical" evidence="8">
    <location>
        <begin position="357"/>
        <end position="375"/>
    </location>
</feature>
<dbReference type="EMBL" id="JH993038">
    <property type="protein sequence ID" value="EKX39547.1"/>
    <property type="molecule type" value="Genomic_DNA"/>
</dbReference>
<dbReference type="SMART" id="SM00382">
    <property type="entry name" value="AAA"/>
    <property type="match status" value="1"/>
</dbReference>
<evidence type="ECO:0000256" key="8">
    <source>
        <dbReference type="SAM" id="Phobius"/>
    </source>
</evidence>
<dbReference type="STRING" id="905079.L1ITV5"/>
<dbReference type="OMA" id="FTIMLRP"/>
<dbReference type="GO" id="GO:0016020">
    <property type="term" value="C:membrane"/>
    <property type="evidence" value="ECO:0007669"/>
    <property type="project" value="UniProtKB-SubCell"/>
</dbReference>
<protein>
    <recommendedName>
        <fullName evidence="14">ABC transmembrane type-1 domain-containing protein</fullName>
    </recommendedName>
</protein>
<accession>L1ITV5</accession>
<evidence type="ECO:0000313" key="11">
    <source>
        <dbReference type="EMBL" id="EKX39547.1"/>
    </source>
</evidence>
<evidence type="ECO:0000313" key="13">
    <source>
        <dbReference type="Proteomes" id="UP000011087"/>
    </source>
</evidence>
<sequence length="856" mass="94935">MSACDARALWRGDARPFLTHCFDDIFLFGAATVFIFMFGSYRAWTLLHIPPMEEFPYSTMHSVKVMVLGWLGMFPLIVFAAKYANGAHDDFEWIAKPLASSAWLYSLWLFNMEVSRNLTECWILKTFWATSAIAGTFSLPTVVIASETNGYGLSFYAYLLHYVLYLVIVVLAFRFPHQSKGRADVAPELGTLQDAQSKMEGAEGKDRNQEHLGFLTEVWRDRFWKVLSMFEPEKLLLSLSFLCMIASVASSGFAFVILGRLFNNFYYPYSPGSARGHLREYCVILVAIYLICSILDAAYATIIHNAEERMASRTRRKVFHNLLRQEVEFFDGKKPEELVESIQNDVALLQKTLGDHMIHGLHCILTVLMCIFIMFMISWKITLVVLSLVPICMLVGKIQKFYARRLGKERAEAMATSMELVEETLSSLRIVRSLAAESRQLEKFKEMAADIYDLSLQTGLVDATSKSSATLMIQLAVVLSLYVSGLAVLSRQVEVGYLVTYAGVTILAISSIAQLSPLLRQITKALRASERVFHLLDRSPKFGGSGGSTMEKVDGRIEMREVDLFPDAPSSDKLLSSVSISAGSIAAIVGGRGAGKTRLMESMQRMQEPAGGSILLDGSDVKALDPDWLREHVVAVQTEPVLFAMSIAQNISYAVETASQAQVEAAARLACAHEFIQLIPDSYQAHVGDTGVRLTAMQKLQVAIARAWLTTANVILLDDVFSRMDAETARRILSNLRGRRGDRTVIIFSSSSSLLEGTCDSFSYLEGGRLLGTGSHGELAAVFPSYAQLADRHGSSQDASHAEEAEEGVWRRRLQLADELEDSIFQLGLPQGKVMALVEMANEMKEALVLESQTLG</sequence>
<dbReference type="InterPro" id="IPR039421">
    <property type="entry name" value="Type_1_exporter"/>
</dbReference>
<dbReference type="InterPro" id="IPR011527">
    <property type="entry name" value="ABC1_TM_dom"/>
</dbReference>
<dbReference type="InterPro" id="IPR036640">
    <property type="entry name" value="ABC1_TM_sf"/>
</dbReference>
<reference evidence="13" key="2">
    <citation type="submission" date="2012-11" db="EMBL/GenBank/DDBJ databases">
        <authorList>
            <person name="Kuo A."/>
            <person name="Curtis B.A."/>
            <person name="Tanifuji G."/>
            <person name="Burki F."/>
            <person name="Gruber A."/>
            <person name="Irimia M."/>
            <person name="Maruyama S."/>
            <person name="Arias M.C."/>
            <person name="Ball S.G."/>
            <person name="Gile G.H."/>
            <person name="Hirakawa Y."/>
            <person name="Hopkins J.F."/>
            <person name="Rensing S.A."/>
            <person name="Schmutz J."/>
            <person name="Symeonidi A."/>
            <person name="Elias M."/>
            <person name="Eveleigh R.J."/>
            <person name="Herman E.K."/>
            <person name="Klute M.J."/>
            <person name="Nakayama T."/>
            <person name="Obornik M."/>
            <person name="Reyes-Prieto A."/>
            <person name="Armbrust E.V."/>
            <person name="Aves S.J."/>
            <person name="Beiko R.G."/>
            <person name="Coutinho P."/>
            <person name="Dacks J.B."/>
            <person name="Durnford D.G."/>
            <person name="Fast N.M."/>
            <person name="Green B.R."/>
            <person name="Grisdale C."/>
            <person name="Hempe F."/>
            <person name="Henrissat B."/>
            <person name="Hoppner M.P."/>
            <person name="Ishida K.-I."/>
            <person name="Kim E."/>
            <person name="Koreny L."/>
            <person name="Kroth P.G."/>
            <person name="Liu Y."/>
            <person name="Malik S.-B."/>
            <person name="Maier U.G."/>
            <person name="McRose D."/>
            <person name="Mock T."/>
            <person name="Neilson J.A."/>
            <person name="Onodera N.T."/>
            <person name="Poole A.M."/>
            <person name="Pritham E.J."/>
            <person name="Richards T.A."/>
            <person name="Rocap G."/>
            <person name="Roy S.W."/>
            <person name="Sarai C."/>
            <person name="Schaack S."/>
            <person name="Shirato S."/>
            <person name="Slamovits C.H."/>
            <person name="Spencer D.F."/>
            <person name="Suzuki S."/>
            <person name="Worden A.Z."/>
            <person name="Zauner S."/>
            <person name="Barry K."/>
            <person name="Bell C."/>
            <person name="Bharti A.K."/>
            <person name="Crow J.A."/>
            <person name="Grimwood J."/>
            <person name="Kramer R."/>
            <person name="Lindquist E."/>
            <person name="Lucas S."/>
            <person name="Salamov A."/>
            <person name="McFadden G.I."/>
            <person name="Lane C.E."/>
            <person name="Keeling P.J."/>
            <person name="Gray M.W."/>
            <person name="Grigoriev I.V."/>
            <person name="Archibald J.M."/>
        </authorList>
    </citation>
    <scope>NUCLEOTIDE SEQUENCE</scope>
    <source>
        <strain evidence="13">CCMP2712</strain>
    </source>
</reference>
<dbReference type="GO" id="GO:0009507">
    <property type="term" value="C:chloroplast"/>
    <property type="evidence" value="ECO:0007669"/>
    <property type="project" value="UniProtKB-SubCell"/>
</dbReference>
<evidence type="ECO:0000256" key="7">
    <source>
        <dbReference type="ARBA" id="ARBA00023136"/>
    </source>
</evidence>
<evidence type="ECO:0000313" key="12">
    <source>
        <dbReference type="EnsemblProtists" id="EKX39547"/>
    </source>
</evidence>
<dbReference type="CDD" id="cd18557">
    <property type="entry name" value="ABC_6TM_TAP_ABCB8_10_like"/>
    <property type="match status" value="1"/>
</dbReference>
<dbReference type="SUPFAM" id="SSF90123">
    <property type="entry name" value="ABC transporter transmembrane region"/>
    <property type="match status" value="1"/>
</dbReference>
<dbReference type="PROSITE" id="PS50893">
    <property type="entry name" value="ABC_TRANSPORTER_2"/>
    <property type="match status" value="1"/>
</dbReference>
<dbReference type="KEGG" id="gtt:GUITHDRAFT_164891"/>
<dbReference type="Proteomes" id="UP000011087">
    <property type="component" value="Unassembled WGS sequence"/>
</dbReference>
<evidence type="ECO:0000256" key="5">
    <source>
        <dbReference type="ARBA" id="ARBA00022840"/>
    </source>
</evidence>
<dbReference type="EnsemblProtists" id="EKX39547">
    <property type="protein sequence ID" value="EKX39547"/>
    <property type="gene ID" value="GUITHDRAFT_164891"/>
</dbReference>
<dbReference type="Pfam" id="PF00664">
    <property type="entry name" value="ABC_membrane"/>
    <property type="match status" value="1"/>
</dbReference>
<evidence type="ECO:0008006" key="14">
    <source>
        <dbReference type="Google" id="ProtNLM"/>
    </source>
</evidence>
<dbReference type="Gene3D" id="3.40.50.300">
    <property type="entry name" value="P-loop containing nucleotide triphosphate hydrolases"/>
    <property type="match status" value="1"/>
</dbReference>
<dbReference type="eggNOG" id="KOG0058">
    <property type="taxonomic scope" value="Eukaryota"/>
</dbReference>
<reference evidence="12" key="3">
    <citation type="submission" date="2015-06" db="UniProtKB">
        <authorList>
            <consortium name="EnsemblProtists"/>
        </authorList>
    </citation>
    <scope>IDENTIFICATION</scope>
</reference>
<evidence type="ECO:0000256" key="6">
    <source>
        <dbReference type="ARBA" id="ARBA00022989"/>
    </source>
</evidence>
<dbReference type="PANTHER" id="PTHR43394:SF1">
    <property type="entry name" value="ATP-BINDING CASSETTE SUB-FAMILY B MEMBER 10, MITOCHONDRIAL"/>
    <property type="match status" value="1"/>
</dbReference>
<evidence type="ECO:0000256" key="3">
    <source>
        <dbReference type="ARBA" id="ARBA00022692"/>
    </source>
</evidence>
<comment type="subcellular location">
    <subcellularLocation>
        <location evidence="1">Membrane</location>
        <topology evidence="1">Multi-pass membrane protein</topology>
    </subcellularLocation>
    <subcellularLocation>
        <location evidence="2">Plastid</location>
        <location evidence="2">Chloroplast</location>
    </subcellularLocation>
</comment>
<dbReference type="InterPro" id="IPR003439">
    <property type="entry name" value="ABC_transporter-like_ATP-bd"/>
</dbReference>
<dbReference type="GO" id="GO:0015421">
    <property type="term" value="F:ABC-type oligopeptide transporter activity"/>
    <property type="evidence" value="ECO:0007669"/>
    <property type="project" value="TreeGrafter"/>
</dbReference>
<keyword evidence="4" id="KW-0547">Nucleotide-binding</keyword>
<reference evidence="11 13" key="1">
    <citation type="journal article" date="2012" name="Nature">
        <title>Algal genomes reveal evolutionary mosaicism and the fate of nucleomorphs.</title>
        <authorList>
            <consortium name="DOE Joint Genome Institute"/>
            <person name="Curtis B.A."/>
            <person name="Tanifuji G."/>
            <person name="Burki F."/>
            <person name="Gruber A."/>
            <person name="Irimia M."/>
            <person name="Maruyama S."/>
            <person name="Arias M.C."/>
            <person name="Ball S.G."/>
            <person name="Gile G.H."/>
            <person name="Hirakawa Y."/>
            <person name="Hopkins J.F."/>
            <person name="Kuo A."/>
            <person name="Rensing S.A."/>
            <person name="Schmutz J."/>
            <person name="Symeonidi A."/>
            <person name="Elias M."/>
            <person name="Eveleigh R.J."/>
            <person name="Herman E.K."/>
            <person name="Klute M.J."/>
            <person name="Nakayama T."/>
            <person name="Obornik M."/>
            <person name="Reyes-Prieto A."/>
            <person name="Armbrust E.V."/>
            <person name="Aves S.J."/>
            <person name="Beiko R.G."/>
            <person name="Coutinho P."/>
            <person name="Dacks J.B."/>
            <person name="Durnford D.G."/>
            <person name="Fast N.M."/>
            <person name="Green B.R."/>
            <person name="Grisdale C.J."/>
            <person name="Hempel F."/>
            <person name="Henrissat B."/>
            <person name="Hoppner M.P."/>
            <person name="Ishida K."/>
            <person name="Kim E."/>
            <person name="Koreny L."/>
            <person name="Kroth P.G."/>
            <person name="Liu Y."/>
            <person name="Malik S.B."/>
            <person name="Maier U.G."/>
            <person name="McRose D."/>
            <person name="Mock T."/>
            <person name="Neilson J.A."/>
            <person name="Onodera N.T."/>
            <person name="Poole A.M."/>
            <person name="Pritham E.J."/>
            <person name="Richards T.A."/>
            <person name="Rocap G."/>
            <person name="Roy S.W."/>
            <person name="Sarai C."/>
            <person name="Schaack S."/>
            <person name="Shirato S."/>
            <person name="Slamovits C.H."/>
            <person name="Spencer D.F."/>
            <person name="Suzuki S."/>
            <person name="Worden A.Z."/>
            <person name="Zauner S."/>
            <person name="Barry K."/>
            <person name="Bell C."/>
            <person name="Bharti A.K."/>
            <person name="Crow J.A."/>
            <person name="Grimwood J."/>
            <person name="Kramer R."/>
            <person name="Lindquist E."/>
            <person name="Lucas S."/>
            <person name="Salamov A."/>
            <person name="McFadden G.I."/>
            <person name="Lane C.E."/>
            <person name="Keeling P.J."/>
            <person name="Gray M.W."/>
            <person name="Grigoriev I.V."/>
            <person name="Archibald J.M."/>
        </authorList>
    </citation>
    <scope>NUCLEOTIDE SEQUENCE</scope>
    <source>
        <strain evidence="11 13">CCMP2712</strain>
    </source>
</reference>
<dbReference type="PANTHER" id="PTHR43394">
    <property type="entry name" value="ATP-DEPENDENT PERMEASE MDL1, MITOCHONDRIAL"/>
    <property type="match status" value="1"/>
</dbReference>
<evidence type="ECO:0000256" key="4">
    <source>
        <dbReference type="ARBA" id="ARBA00022741"/>
    </source>
</evidence>
<dbReference type="GO" id="GO:0005524">
    <property type="term" value="F:ATP binding"/>
    <property type="evidence" value="ECO:0007669"/>
    <property type="project" value="UniProtKB-KW"/>
</dbReference>
<feature type="transmembrane region" description="Helical" evidence="8">
    <location>
        <begin position="495"/>
        <end position="519"/>
    </location>
</feature>
<dbReference type="Pfam" id="PF24357">
    <property type="entry name" value="TMD0_ABC"/>
    <property type="match status" value="1"/>
</dbReference>
<keyword evidence="7 8" id="KW-0472">Membrane</keyword>
<organism evidence="11">
    <name type="scientific">Guillardia theta (strain CCMP2712)</name>
    <name type="common">Cryptophyte</name>
    <dbReference type="NCBI Taxonomy" id="905079"/>
    <lineage>
        <taxon>Eukaryota</taxon>
        <taxon>Cryptophyceae</taxon>
        <taxon>Pyrenomonadales</taxon>
        <taxon>Geminigeraceae</taxon>
        <taxon>Guillardia</taxon>
    </lineage>
</organism>
<feature type="transmembrane region" description="Helical" evidence="8">
    <location>
        <begin position="469"/>
        <end position="489"/>
    </location>
</feature>
<dbReference type="RefSeq" id="XP_005826527.1">
    <property type="nucleotide sequence ID" value="XM_005826470.1"/>
</dbReference>
<proteinExistence type="predicted"/>
<dbReference type="PaxDb" id="55529-EKX39547"/>
<dbReference type="InterPro" id="IPR056227">
    <property type="entry name" value="TMD0_ABC"/>
</dbReference>
<gene>
    <name evidence="11" type="ORF">GUITHDRAFT_164891</name>
</gene>
<dbReference type="InterPro" id="IPR027417">
    <property type="entry name" value="P-loop_NTPase"/>
</dbReference>
<evidence type="ECO:0000259" key="9">
    <source>
        <dbReference type="PROSITE" id="PS50893"/>
    </source>
</evidence>
<name>L1ITV5_GUITC</name>
<evidence type="ECO:0000256" key="2">
    <source>
        <dbReference type="ARBA" id="ARBA00004229"/>
    </source>
</evidence>
<dbReference type="AlphaFoldDB" id="L1ITV5"/>
<dbReference type="GO" id="GO:0016887">
    <property type="term" value="F:ATP hydrolysis activity"/>
    <property type="evidence" value="ECO:0007669"/>
    <property type="project" value="InterPro"/>
</dbReference>
<feature type="transmembrane region" description="Helical" evidence="8">
    <location>
        <begin position="155"/>
        <end position="173"/>
    </location>
</feature>
<feature type="domain" description="ABC transmembrane type-1" evidence="10">
    <location>
        <begin position="239"/>
        <end position="524"/>
    </location>
</feature>
<feature type="transmembrane region" description="Helical" evidence="8">
    <location>
        <begin position="235"/>
        <end position="258"/>
    </location>
</feature>
<dbReference type="Pfam" id="PF00005">
    <property type="entry name" value="ABC_tran"/>
    <property type="match status" value="1"/>
</dbReference>
<dbReference type="OrthoDB" id="6500128at2759"/>
<feature type="transmembrane region" description="Helical" evidence="8">
    <location>
        <begin position="25"/>
        <end position="44"/>
    </location>
</feature>
<dbReference type="InterPro" id="IPR003593">
    <property type="entry name" value="AAA+_ATPase"/>
</dbReference>
<feature type="transmembrane region" description="Helical" evidence="8">
    <location>
        <begin position="65"/>
        <end position="81"/>
    </location>
</feature>
<feature type="domain" description="ABC transporter" evidence="9">
    <location>
        <begin position="557"/>
        <end position="792"/>
    </location>
</feature>
<dbReference type="HOGENOM" id="CLU_333863_0_0_1"/>
<dbReference type="GeneID" id="17296363"/>
<keyword evidence="3 8" id="KW-0812">Transmembrane</keyword>
<keyword evidence="13" id="KW-1185">Reference proteome</keyword>